<gene>
    <name evidence="1" type="ORF">M0L20_28540</name>
</gene>
<dbReference type="EMBL" id="JALPRF010000012">
    <property type="protein sequence ID" value="MCK8495848.1"/>
    <property type="molecule type" value="Genomic_DNA"/>
</dbReference>
<evidence type="ECO:0000313" key="1">
    <source>
        <dbReference type="EMBL" id="MCK8495848.1"/>
    </source>
</evidence>
<organism evidence="1 2">
    <name type="scientific">Spirosoma liriopis</name>
    <dbReference type="NCBI Taxonomy" id="2937440"/>
    <lineage>
        <taxon>Bacteria</taxon>
        <taxon>Pseudomonadati</taxon>
        <taxon>Bacteroidota</taxon>
        <taxon>Cytophagia</taxon>
        <taxon>Cytophagales</taxon>
        <taxon>Cytophagaceae</taxon>
        <taxon>Spirosoma</taxon>
    </lineage>
</organism>
<evidence type="ECO:0000313" key="2">
    <source>
        <dbReference type="Proteomes" id="UP001202180"/>
    </source>
</evidence>
<keyword evidence="2" id="KW-1185">Reference proteome</keyword>
<dbReference type="RefSeq" id="WP_248480626.1">
    <property type="nucleotide sequence ID" value="NZ_JALPRF010000012.1"/>
</dbReference>
<sequence>MRFSQTIRLHGVAIAVTGTYEPAEAATREYPGSKAEVYPTTAMIGETDVLPLIEAADWWEPLEKAILENLGQPAYA</sequence>
<dbReference type="Proteomes" id="UP001202180">
    <property type="component" value="Unassembled WGS sequence"/>
</dbReference>
<accession>A0ABT0HW62</accession>
<name>A0ABT0HW62_9BACT</name>
<proteinExistence type="predicted"/>
<reference evidence="1 2" key="1">
    <citation type="submission" date="2022-04" db="EMBL/GenBank/DDBJ databases">
        <title>Spirosoma sp. strain RP8 genome sequencing and assembly.</title>
        <authorList>
            <person name="Jung Y."/>
        </authorList>
    </citation>
    <scope>NUCLEOTIDE SEQUENCE [LARGE SCALE GENOMIC DNA]</scope>
    <source>
        <strain evidence="1 2">RP8</strain>
    </source>
</reference>
<comment type="caution">
    <text evidence="1">The sequence shown here is derived from an EMBL/GenBank/DDBJ whole genome shotgun (WGS) entry which is preliminary data.</text>
</comment>
<protein>
    <submittedName>
        <fullName evidence="1">Uncharacterized protein</fullName>
    </submittedName>
</protein>